<sequence length="223" mass="23479">MSERLVMADPESAQDVLTFAGRAARAGEEGVRVQAAGGTLVMTAAALAPKGLLDRTPTVLAMRMLHADPELECDFVVESLEKDTDPRNIVLPDEAISPAWAGIAPPRGGWEYAGDIDAAVLANRAQWGIAAVARQIPENPGEDAVRAVRGAVWGPPDEDLEGLPLGVAFAAFTFGFISGEERAQVFAAGRWTRVSLQRGHILSRGPAVSGLTAVRRTGGSEEA</sequence>
<dbReference type="InterPro" id="IPR058498">
    <property type="entry name" value="DUF8185"/>
</dbReference>
<evidence type="ECO:0000259" key="2">
    <source>
        <dbReference type="Pfam" id="PF26572"/>
    </source>
</evidence>
<proteinExistence type="predicted"/>
<dbReference type="InterPro" id="IPR058323">
    <property type="entry name" value="DUF8010"/>
</dbReference>
<dbReference type="Proteomes" id="UP000253508">
    <property type="component" value="Unassembled WGS sequence"/>
</dbReference>
<evidence type="ECO:0000313" key="3">
    <source>
        <dbReference type="EMBL" id="RCK61498.1"/>
    </source>
</evidence>
<dbReference type="Pfam" id="PF26035">
    <property type="entry name" value="DUF8010"/>
    <property type="match status" value="1"/>
</dbReference>
<organism evidence="3 4">
    <name type="scientific">Microbacterium sorbitolivorans</name>
    <dbReference type="NCBI Taxonomy" id="1867410"/>
    <lineage>
        <taxon>Bacteria</taxon>
        <taxon>Bacillati</taxon>
        <taxon>Actinomycetota</taxon>
        <taxon>Actinomycetes</taxon>
        <taxon>Micrococcales</taxon>
        <taxon>Microbacteriaceae</taxon>
        <taxon>Microbacterium</taxon>
    </lineage>
</organism>
<name>A0A367Y6N2_9MICO</name>
<feature type="domain" description="DUF8185" evidence="2">
    <location>
        <begin position="105"/>
        <end position="206"/>
    </location>
</feature>
<dbReference type="EMBL" id="QORO01000001">
    <property type="protein sequence ID" value="RCK61498.1"/>
    <property type="molecule type" value="Genomic_DNA"/>
</dbReference>
<dbReference type="RefSeq" id="WP_114116603.1">
    <property type="nucleotide sequence ID" value="NZ_BMHU01000001.1"/>
</dbReference>
<evidence type="ECO:0000313" key="4">
    <source>
        <dbReference type="Proteomes" id="UP000253508"/>
    </source>
</evidence>
<accession>A0A367Y6N2</accession>
<protein>
    <submittedName>
        <fullName evidence="3">Uncharacterized protein</fullName>
    </submittedName>
</protein>
<evidence type="ECO:0000259" key="1">
    <source>
        <dbReference type="Pfam" id="PF26035"/>
    </source>
</evidence>
<reference evidence="3 4" key="1">
    <citation type="submission" date="2018-07" db="EMBL/GenBank/DDBJ databases">
        <title>Microbacterium endoborsara sp. nov., a novel actinobacterium isolated from Borszczowia aralocaspica.</title>
        <authorList>
            <person name="An D."/>
        </authorList>
    </citation>
    <scope>NUCLEOTIDE SEQUENCE [LARGE SCALE GENOMIC DNA]</scope>
    <source>
        <strain evidence="3 4">C1.15228</strain>
    </source>
</reference>
<keyword evidence="4" id="KW-1185">Reference proteome</keyword>
<dbReference type="AlphaFoldDB" id="A0A367Y6N2"/>
<comment type="caution">
    <text evidence="3">The sequence shown here is derived from an EMBL/GenBank/DDBJ whole genome shotgun (WGS) entry which is preliminary data.</text>
</comment>
<feature type="domain" description="DUF8010" evidence="1">
    <location>
        <begin position="1"/>
        <end position="102"/>
    </location>
</feature>
<dbReference type="OrthoDB" id="4801220at2"/>
<gene>
    <name evidence="3" type="ORF">DTO57_02325</name>
</gene>
<dbReference type="Pfam" id="PF26572">
    <property type="entry name" value="DUF8185"/>
    <property type="match status" value="1"/>
</dbReference>